<organism evidence="1 2">
    <name type="scientific">Dendrobium thyrsiflorum</name>
    <name type="common">Pinecone-like raceme dendrobium</name>
    <name type="synonym">Orchid</name>
    <dbReference type="NCBI Taxonomy" id="117978"/>
    <lineage>
        <taxon>Eukaryota</taxon>
        <taxon>Viridiplantae</taxon>
        <taxon>Streptophyta</taxon>
        <taxon>Embryophyta</taxon>
        <taxon>Tracheophyta</taxon>
        <taxon>Spermatophyta</taxon>
        <taxon>Magnoliopsida</taxon>
        <taxon>Liliopsida</taxon>
        <taxon>Asparagales</taxon>
        <taxon>Orchidaceae</taxon>
        <taxon>Epidendroideae</taxon>
        <taxon>Malaxideae</taxon>
        <taxon>Dendrobiinae</taxon>
        <taxon>Dendrobium</taxon>
    </lineage>
</organism>
<protein>
    <submittedName>
        <fullName evidence="1">Uncharacterized protein</fullName>
    </submittedName>
</protein>
<name>A0ABD0U1K1_DENTH</name>
<sequence>MDDPIVDKLLCAVLTYPKANPGVPPHPEFIFGRIQTPHKIISTNKNFSKESSCSAPLAVTIDWPEVSYGHNSCPRLFLSLTGCCPELFQVPKLHSRILSRANYCCPKIPTVYLAVQKFSAVQIAVQQHLEGSKLLSTSSQAPKMTTGDLVFTDYLVDANDITDDEDFFEDDLNPKLGGLEPLDLDTLVHFDLNLVKEIPLDKVCLNDSNLISKETGLTLSTLNLKLKGSNLTLDDAEPNLYYKSSFDLLEPILEVAPLDLHLKESVLPDWAYHITPPTDLNENISPHFHVMPTSTLDTLPRLLSPIPAGDSLGYVIMVKSDDPSSYHTPDSYILPATSLSFPVKDLPSPSWLTLLDHLTTPRRLSVTLAKTPHGDALLAKDVFMAPPIPIKSEIQISGFTLAFFPPPLRINPKNTLTLAAPHHPKPSPITLSPPHSENFSKESSCSAPLVVTIDWPEVSYGHSSCPRLFLSLTGCCPELFQVPKLHSRILSRANYCCPKIPTIYLAVQKFSAVQIAVQQHLEGSKLLSTSSQAPKMTTGDLVFTDYLGNPSPDFAIQKIPAKVLAVQKFPTRTFAVLALLTLGDCCPAKPESPSCCPTSSEATFAVQNFLELLS</sequence>
<dbReference type="EMBL" id="JANQDX010000018">
    <property type="protein sequence ID" value="KAL0905827.1"/>
    <property type="molecule type" value="Genomic_DNA"/>
</dbReference>
<accession>A0ABD0U1K1</accession>
<proteinExistence type="predicted"/>
<evidence type="ECO:0000313" key="2">
    <source>
        <dbReference type="Proteomes" id="UP001552299"/>
    </source>
</evidence>
<reference evidence="1 2" key="1">
    <citation type="journal article" date="2024" name="Plant Biotechnol. J.">
        <title>Dendrobium thyrsiflorum genome and its molecular insights into genes involved in important horticultural traits.</title>
        <authorList>
            <person name="Chen B."/>
            <person name="Wang J.Y."/>
            <person name="Zheng P.J."/>
            <person name="Li K.L."/>
            <person name="Liang Y.M."/>
            <person name="Chen X.F."/>
            <person name="Zhang C."/>
            <person name="Zhao X."/>
            <person name="He X."/>
            <person name="Zhang G.Q."/>
            <person name="Liu Z.J."/>
            <person name="Xu Q."/>
        </authorList>
    </citation>
    <scope>NUCLEOTIDE SEQUENCE [LARGE SCALE GENOMIC DNA]</scope>
    <source>
        <strain evidence="1">GZMU011</strain>
    </source>
</reference>
<evidence type="ECO:0000313" key="1">
    <source>
        <dbReference type="EMBL" id="KAL0905827.1"/>
    </source>
</evidence>
<dbReference type="Proteomes" id="UP001552299">
    <property type="component" value="Unassembled WGS sequence"/>
</dbReference>
<keyword evidence="2" id="KW-1185">Reference proteome</keyword>
<dbReference type="AlphaFoldDB" id="A0ABD0U1K1"/>
<gene>
    <name evidence="1" type="ORF">M5K25_024266</name>
</gene>
<comment type="caution">
    <text evidence="1">The sequence shown here is derived from an EMBL/GenBank/DDBJ whole genome shotgun (WGS) entry which is preliminary data.</text>
</comment>